<sequence length="157" mass="17564">MAETVYRTRTWVKLLLGVSLALNLAVAGLAVGAMLRFGGHDHKRPMPKTVGSMLYRALPDDDRKALRTQTRAVHKARRGAKEVDLKAVITVLNAEPFDPQALREVIGQQAKARSAMFMAMQTAWIAQVLTMDDAERQVYADRLEELAQRKRHKGGKK</sequence>
<keyword evidence="1" id="KW-0472">Membrane</keyword>
<feature type="transmembrane region" description="Helical" evidence="1">
    <location>
        <begin position="14"/>
        <end position="38"/>
    </location>
</feature>
<dbReference type="Proteomes" id="UP001203880">
    <property type="component" value="Unassembled WGS sequence"/>
</dbReference>
<evidence type="ECO:0000313" key="3">
    <source>
        <dbReference type="Proteomes" id="UP001203880"/>
    </source>
</evidence>
<dbReference type="EMBL" id="JAMFMB010000011">
    <property type="protein sequence ID" value="MCL6283952.1"/>
    <property type="molecule type" value="Genomic_DNA"/>
</dbReference>
<evidence type="ECO:0000313" key="2">
    <source>
        <dbReference type="EMBL" id="MCL6283952.1"/>
    </source>
</evidence>
<dbReference type="Pfam" id="PF13801">
    <property type="entry name" value="Metal_resist"/>
    <property type="match status" value="1"/>
</dbReference>
<comment type="caution">
    <text evidence="2">The sequence shown here is derived from an EMBL/GenBank/DDBJ whole genome shotgun (WGS) entry which is preliminary data.</text>
</comment>
<accession>A0ABT0Q3E9</accession>
<name>A0ABT0Q3E9_9RHOB</name>
<protein>
    <submittedName>
        <fullName evidence="2">Periplasmic heavy metal sensor</fullName>
    </submittedName>
</protein>
<keyword evidence="1" id="KW-0812">Transmembrane</keyword>
<proteinExistence type="predicted"/>
<evidence type="ECO:0000256" key="1">
    <source>
        <dbReference type="SAM" id="Phobius"/>
    </source>
</evidence>
<keyword evidence="3" id="KW-1185">Reference proteome</keyword>
<dbReference type="InterPro" id="IPR025961">
    <property type="entry name" value="Metal_resist"/>
</dbReference>
<reference evidence="2" key="1">
    <citation type="submission" date="2022-05" db="EMBL/GenBank/DDBJ databases">
        <authorList>
            <person name="Park J.-S."/>
        </authorList>
    </citation>
    <scope>NUCLEOTIDE SEQUENCE</scope>
    <source>
        <strain evidence="2">2012CJ41-6</strain>
    </source>
</reference>
<dbReference type="RefSeq" id="WP_249709888.1">
    <property type="nucleotide sequence ID" value="NZ_JAMFMB010000011.1"/>
</dbReference>
<organism evidence="2 3">
    <name type="scientific">Ruegeria spongiae</name>
    <dbReference type="NCBI Taxonomy" id="2942209"/>
    <lineage>
        <taxon>Bacteria</taxon>
        <taxon>Pseudomonadati</taxon>
        <taxon>Pseudomonadota</taxon>
        <taxon>Alphaproteobacteria</taxon>
        <taxon>Rhodobacterales</taxon>
        <taxon>Roseobacteraceae</taxon>
        <taxon>Ruegeria</taxon>
    </lineage>
</organism>
<keyword evidence="1" id="KW-1133">Transmembrane helix</keyword>
<gene>
    <name evidence="2" type="ORF">M3P21_10460</name>
</gene>